<keyword evidence="2" id="KW-1133">Transmembrane helix</keyword>
<dbReference type="SUPFAM" id="SSF47473">
    <property type="entry name" value="EF-hand"/>
    <property type="match status" value="2"/>
</dbReference>
<dbReference type="InterPro" id="IPR011992">
    <property type="entry name" value="EF-hand-dom_pair"/>
</dbReference>
<accession>A0A518CEG2</accession>
<evidence type="ECO:0000256" key="1">
    <source>
        <dbReference type="SAM" id="MobiDB-lite"/>
    </source>
</evidence>
<feature type="region of interest" description="Disordered" evidence="1">
    <location>
        <begin position="215"/>
        <end position="234"/>
    </location>
</feature>
<dbReference type="RefSeq" id="WP_144976559.1">
    <property type="nucleotide sequence ID" value="NZ_CP036289.1"/>
</dbReference>
<dbReference type="OrthoDB" id="290572at2"/>
<dbReference type="EMBL" id="CP036289">
    <property type="protein sequence ID" value="QDU77584.1"/>
    <property type="molecule type" value="Genomic_DNA"/>
</dbReference>
<dbReference type="InterPro" id="IPR041916">
    <property type="entry name" value="Anti_sigma_zinc_sf"/>
</dbReference>
<evidence type="ECO:0000256" key="2">
    <source>
        <dbReference type="SAM" id="Phobius"/>
    </source>
</evidence>
<dbReference type="Gene3D" id="1.10.10.1320">
    <property type="entry name" value="Anti-sigma factor, zinc-finger domain"/>
    <property type="match status" value="1"/>
</dbReference>
<evidence type="ECO:0000259" key="3">
    <source>
        <dbReference type="Pfam" id="PF13490"/>
    </source>
</evidence>
<organism evidence="4 5">
    <name type="scientific">Bremerella volcania</name>
    <dbReference type="NCBI Taxonomy" id="2527984"/>
    <lineage>
        <taxon>Bacteria</taxon>
        <taxon>Pseudomonadati</taxon>
        <taxon>Planctomycetota</taxon>
        <taxon>Planctomycetia</taxon>
        <taxon>Pirellulales</taxon>
        <taxon>Pirellulaceae</taxon>
        <taxon>Bremerella</taxon>
    </lineage>
</organism>
<dbReference type="Pfam" id="PF13490">
    <property type="entry name" value="zf-HC2"/>
    <property type="match status" value="1"/>
</dbReference>
<gene>
    <name evidence="4" type="ORF">Pan97_46560</name>
</gene>
<reference evidence="5" key="1">
    <citation type="submission" date="2019-02" db="EMBL/GenBank/DDBJ databases">
        <title>Deep-cultivation of Planctomycetes and their phenomic and genomic characterization uncovers novel biology.</title>
        <authorList>
            <person name="Wiegand S."/>
            <person name="Jogler M."/>
            <person name="Boedeker C."/>
            <person name="Pinto D."/>
            <person name="Vollmers J."/>
            <person name="Rivas-Marin E."/>
            <person name="Kohn T."/>
            <person name="Peeters S.H."/>
            <person name="Heuer A."/>
            <person name="Rast P."/>
            <person name="Oberbeckmann S."/>
            <person name="Bunk B."/>
            <person name="Jeske O."/>
            <person name="Meyerdierks A."/>
            <person name="Storesund J.E."/>
            <person name="Kallscheuer N."/>
            <person name="Luecker S."/>
            <person name="Lage O.M."/>
            <person name="Pohl T."/>
            <person name="Merkel B.J."/>
            <person name="Hornburger P."/>
            <person name="Mueller R.-W."/>
            <person name="Bruemmer F."/>
            <person name="Labrenz M."/>
            <person name="Spormann A.M."/>
            <person name="Op den Camp H."/>
            <person name="Overmann J."/>
            <person name="Amann R."/>
            <person name="Jetten M.S.M."/>
            <person name="Mascher T."/>
            <person name="Medema M.H."/>
            <person name="Devos D.P."/>
            <person name="Kaster A.-K."/>
            <person name="Ovreas L."/>
            <person name="Rohde M."/>
            <person name="Galperin M.Y."/>
            <person name="Jogler C."/>
        </authorList>
    </citation>
    <scope>NUCLEOTIDE SEQUENCE [LARGE SCALE GENOMIC DNA]</scope>
    <source>
        <strain evidence="5">Pan97</strain>
    </source>
</reference>
<feature type="region of interest" description="Disordered" evidence="1">
    <location>
        <begin position="144"/>
        <end position="178"/>
    </location>
</feature>
<keyword evidence="5" id="KW-1185">Reference proteome</keyword>
<keyword evidence="2" id="KW-0812">Transmembrane</keyword>
<feature type="region of interest" description="Disordered" evidence="1">
    <location>
        <begin position="71"/>
        <end position="103"/>
    </location>
</feature>
<dbReference type="InterPro" id="IPR027383">
    <property type="entry name" value="Znf_put"/>
</dbReference>
<dbReference type="AlphaFoldDB" id="A0A518CEG2"/>
<dbReference type="Gene3D" id="1.10.238.10">
    <property type="entry name" value="EF-hand"/>
    <property type="match status" value="1"/>
</dbReference>
<dbReference type="KEGG" id="bvo:Pan97_46560"/>
<dbReference type="PANTHER" id="PTHR10827">
    <property type="entry name" value="RETICULOCALBIN"/>
    <property type="match status" value="1"/>
</dbReference>
<sequence length="478" mass="53359">MDLQLNDELLSAFLDGEVSEEERLQIETQLANSPEWRHRYHQLVETVNAVRTLPEVTLPRDFSQGIMAQIAQRQQDETHDSANSEVTLATSSDRSVRQRRRQKNSPYASAWIAVAACLLIAAGLGIAYQAGLFGSGADPMIAQNDPVGNPGVKPIDHPATPDVKPAADNQPEEPKHSPFPTVDELANSQNNPPMEVVPMDDPGMERSPIGIRVNVRTKPGENPKPPSTMKRPGSLARSVFNLDPQEDPELDRLELTNFKSDDVTEEISAWADLNQDGEVSDSEAQQAWFRFMQTEGAVPALSEEALIAIDQDMNQKISIAEFHLAVASVRWNGNKAIRKAWYRLDANGDGVWSREDFPANARFATMGTPPLSQQLVQWHALLDRSRDGKVSRLEFALSADHIQLVLKTWEQKILNPQSYDQTKSLLNEYDRDGNGQLAGRELMRLQEKHQAFAPRMENVGRDGLSAYELYLIVEAENL</sequence>
<proteinExistence type="predicted"/>
<evidence type="ECO:0000313" key="5">
    <source>
        <dbReference type="Proteomes" id="UP000318626"/>
    </source>
</evidence>
<keyword evidence="2" id="KW-0472">Membrane</keyword>
<evidence type="ECO:0000313" key="4">
    <source>
        <dbReference type="EMBL" id="QDU77584.1"/>
    </source>
</evidence>
<feature type="domain" description="Putative zinc-finger" evidence="3">
    <location>
        <begin position="8"/>
        <end position="34"/>
    </location>
</feature>
<feature type="transmembrane region" description="Helical" evidence="2">
    <location>
        <begin position="107"/>
        <end position="128"/>
    </location>
</feature>
<dbReference type="Proteomes" id="UP000318626">
    <property type="component" value="Chromosome"/>
</dbReference>
<dbReference type="PANTHER" id="PTHR10827:SF85">
    <property type="entry name" value="CALCIUM-BINDING PROTEIN"/>
    <property type="match status" value="1"/>
</dbReference>
<name>A0A518CEG2_9BACT</name>
<dbReference type="InterPro" id="IPR018247">
    <property type="entry name" value="EF_Hand_1_Ca_BS"/>
</dbReference>
<protein>
    <submittedName>
        <fullName evidence="4">EF hand</fullName>
    </submittedName>
</protein>
<dbReference type="PROSITE" id="PS00018">
    <property type="entry name" value="EF_HAND_1"/>
    <property type="match status" value="3"/>
</dbReference>